<evidence type="ECO:0000256" key="3">
    <source>
        <dbReference type="ARBA" id="ARBA00022692"/>
    </source>
</evidence>
<dbReference type="AlphaFoldDB" id="A0A9N9S3I4"/>
<evidence type="ECO:0000256" key="5">
    <source>
        <dbReference type="ARBA" id="ARBA00023136"/>
    </source>
</evidence>
<dbReference type="OrthoDB" id="420519at2759"/>
<gene>
    <name evidence="7" type="ORF">CHIRRI_LOCUS13441</name>
</gene>
<dbReference type="Proteomes" id="UP001153620">
    <property type="component" value="Chromosome 4"/>
</dbReference>
<feature type="transmembrane region" description="Helical" evidence="6">
    <location>
        <begin position="434"/>
        <end position="455"/>
    </location>
</feature>
<feature type="transmembrane region" description="Helical" evidence="6">
    <location>
        <begin position="174"/>
        <end position="199"/>
    </location>
</feature>
<keyword evidence="4 6" id="KW-1133">Transmembrane helix</keyword>
<evidence type="ECO:0000313" key="7">
    <source>
        <dbReference type="EMBL" id="CAG9810628.1"/>
    </source>
</evidence>
<dbReference type="Pfam" id="PF04515">
    <property type="entry name" value="Choline_transpo"/>
    <property type="match status" value="1"/>
</dbReference>
<evidence type="ECO:0000256" key="1">
    <source>
        <dbReference type="ARBA" id="ARBA00004141"/>
    </source>
</evidence>
<evidence type="ECO:0000256" key="2">
    <source>
        <dbReference type="ARBA" id="ARBA00007168"/>
    </source>
</evidence>
<dbReference type="GO" id="GO:0005886">
    <property type="term" value="C:plasma membrane"/>
    <property type="evidence" value="ECO:0007669"/>
    <property type="project" value="UniProtKB-SubCell"/>
</dbReference>
<feature type="transmembrane region" description="Helical" evidence="6">
    <location>
        <begin position="146"/>
        <end position="167"/>
    </location>
</feature>
<comment type="subcellular location">
    <subcellularLocation>
        <location evidence="6">Cell membrane</location>
        <topology evidence="6">Multi-pass membrane protein</topology>
    </subcellularLocation>
    <subcellularLocation>
        <location evidence="1">Membrane</location>
        <topology evidence="1">Multi-pass membrane protein</topology>
    </subcellularLocation>
</comment>
<evidence type="ECO:0000256" key="4">
    <source>
        <dbReference type="ARBA" id="ARBA00022989"/>
    </source>
</evidence>
<comment type="function">
    <text evidence="6">Choline transporter.</text>
</comment>
<name>A0A9N9S3I4_9DIPT</name>
<reference evidence="7" key="2">
    <citation type="submission" date="2022-10" db="EMBL/GenBank/DDBJ databases">
        <authorList>
            <consortium name="ENA_rothamsted_submissions"/>
            <consortium name="culmorum"/>
            <person name="King R."/>
        </authorList>
    </citation>
    <scope>NUCLEOTIDE SEQUENCE</scope>
</reference>
<evidence type="ECO:0000256" key="6">
    <source>
        <dbReference type="RuleBase" id="RU368066"/>
    </source>
</evidence>
<organism evidence="7 8">
    <name type="scientific">Chironomus riparius</name>
    <dbReference type="NCBI Taxonomy" id="315576"/>
    <lineage>
        <taxon>Eukaryota</taxon>
        <taxon>Metazoa</taxon>
        <taxon>Ecdysozoa</taxon>
        <taxon>Arthropoda</taxon>
        <taxon>Hexapoda</taxon>
        <taxon>Insecta</taxon>
        <taxon>Pterygota</taxon>
        <taxon>Neoptera</taxon>
        <taxon>Endopterygota</taxon>
        <taxon>Diptera</taxon>
        <taxon>Nematocera</taxon>
        <taxon>Chironomoidea</taxon>
        <taxon>Chironomidae</taxon>
        <taxon>Chironominae</taxon>
        <taxon>Chironomus</taxon>
    </lineage>
</organism>
<feature type="transmembrane region" description="Helical" evidence="6">
    <location>
        <begin position="288"/>
        <end position="313"/>
    </location>
</feature>
<accession>A0A9N9S3I4</accession>
<keyword evidence="3 6" id="KW-0812">Transmembrane</keyword>
<feature type="transmembrane region" description="Helical" evidence="6">
    <location>
        <begin position="467"/>
        <end position="490"/>
    </location>
</feature>
<dbReference type="PANTHER" id="PTHR12385">
    <property type="entry name" value="CHOLINE TRANSPORTER-LIKE (SLC FAMILY 44)"/>
    <property type="match status" value="1"/>
</dbReference>
<keyword evidence="8" id="KW-1185">Reference proteome</keyword>
<feature type="transmembrane region" description="Helical" evidence="6">
    <location>
        <begin position="16"/>
        <end position="41"/>
    </location>
</feature>
<proteinExistence type="inferred from homology"/>
<feature type="transmembrane region" description="Helical" evidence="6">
    <location>
        <begin position="370"/>
        <end position="393"/>
    </location>
</feature>
<evidence type="ECO:0000313" key="8">
    <source>
        <dbReference type="Proteomes" id="UP001153620"/>
    </source>
</evidence>
<dbReference type="GO" id="GO:0022857">
    <property type="term" value="F:transmembrane transporter activity"/>
    <property type="evidence" value="ECO:0007669"/>
    <property type="project" value="UniProtKB-UniRule"/>
</dbReference>
<feature type="transmembrane region" description="Helical" evidence="6">
    <location>
        <begin position="205"/>
        <end position="227"/>
    </location>
</feature>
<protein>
    <recommendedName>
        <fullName evidence="6">Choline transporter-like protein</fullName>
    </recommendedName>
</protein>
<reference evidence="7" key="1">
    <citation type="submission" date="2022-01" db="EMBL/GenBank/DDBJ databases">
        <authorList>
            <person name="King R."/>
        </authorList>
    </citation>
    <scope>NUCLEOTIDE SEQUENCE</scope>
</reference>
<dbReference type="EMBL" id="OU895880">
    <property type="protein sequence ID" value="CAG9810628.1"/>
    <property type="molecule type" value="Genomic_DNA"/>
</dbReference>
<dbReference type="PANTHER" id="PTHR12385:SF96">
    <property type="entry name" value="CHOLINE TRANSPORTER-LIKE PROTEIN"/>
    <property type="match status" value="1"/>
</dbReference>
<sequence>MSIEVKPSSERRCTNIPALIFAIVFISFTVILVSYCGVVAYKSGRFGLIGFDDLQDSCGNICGQDNNNKDSRCGDSDKTKFPKLLIGSTNNLVVDDYDEGYQSLQKKMSSKLNECVKECPAGYLDIDNLCVKDGLTQLFATLKATWFYIVIISFIAFIFSYVFLILFRHAAIYVIWVINIAFVALLIGLTFICVIYEAIPAAITFWVLGAVMAIFFCCFHERIALVAKLFKEASKALIDIPAVMFEPILTFISLLISFLIFASFAQIISYAGDEEPLTAPAHICNLIFFIFIIQFIIGCQNFIIAGTIVRWYFTRDKTKLHKPIKKSFSHLFKFHLGSVCLGAILITIVKIIKAIILYLKNSARNSRNPILYLIASCCMCLFDMLEQFLSFLVRNAYVVIAKDGTEFCDSGKRAYKLIMENVTDVIALNHFGDLVLMICRFLVVLIAGLVGYTLLSSRYSETGYEDHIIVPMIVGCIFAFFIAHGFIMVFEMTIDTIFISFCIDLEENDGQTKPYYMSESLKNIITEMKEKSGGTLVLGPKGDPGFENRLYEANAVPMTSPPPYSQMNNSQPQYPHSQQPMMQPYVYPSAPYPV</sequence>
<feature type="transmembrane region" description="Helical" evidence="6">
    <location>
        <begin position="248"/>
        <end position="268"/>
    </location>
</feature>
<feature type="transmembrane region" description="Helical" evidence="6">
    <location>
        <begin position="334"/>
        <end position="358"/>
    </location>
</feature>
<dbReference type="InterPro" id="IPR007603">
    <property type="entry name" value="Choline_transptr-like"/>
</dbReference>
<comment type="similarity">
    <text evidence="2 6">Belongs to the CTL (choline transporter-like) family.</text>
</comment>
<keyword evidence="5 6" id="KW-0472">Membrane</keyword>